<accession>A0ABV9CU79</accession>
<sequence length="492" mass="51156">MPRPGAGAPVSPPPVLIQGGMGVAVSGWPLARAVALTGQLGVVSGTALDVVLARRLQRGDPGGHLRRALACFPSPEIAERILARYFVPGGLAPGVPYRPVPRLGLRPNAARAELTAVANYAEVFLAKEGHDGQVGVNYLEKIQMATPAAVYGAMLASVDYVLMGAGIPSEIPGLLDALAGHRPAEISVTVAEEADADERHTAGVDPVELLGHAPAPLRRPRLLAIVSSHVLAAYLARSPHTRPEGFVLESPLAGGHSAPPRGRLRLGDTGEPVYGPRDEVDLAKVAALGLPFWLAGGHGTPGGLARALEAGATGVQVGSAFALCRESGLDGALRRRLLENARAGELAVRNDPAASPAGFPFKIAEVPGTLSDEDVHAARPRLCDLGHLRTPYRRPDGAIGYRCPAEPVDQHVRKGRPAEDTEGRRCLCNGLVAAAGLGQRRSDGYQEPPLLTLGQDLDFLRGLPEDYSAADVVARVLSPGGAVLGTASPCGE</sequence>
<dbReference type="Proteomes" id="UP001596004">
    <property type="component" value="Unassembled WGS sequence"/>
</dbReference>
<dbReference type="Pfam" id="PF03060">
    <property type="entry name" value="NMO"/>
    <property type="match status" value="1"/>
</dbReference>
<proteinExistence type="predicted"/>
<organism evidence="1 2">
    <name type="scientific">Sphaerisporangium dianthi</name>
    <dbReference type="NCBI Taxonomy" id="1436120"/>
    <lineage>
        <taxon>Bacteria</taxon>
        <taxon>Bacillati</taxon>
        <taxon>Actinomycetota</taxon>
        <taxon>Actinomycetes</taxon>
        <taxon>Streptosporangiales</taxon>
        <taxon>Streptosporangiaceae</taxon>
        <taxon>Sphaerisporangium</taxon>
    </lineage>
</organism>
<evidence type="ECO:0000313" key="1">
    <source>
        <dbReference type="EMBL" id="MFC4536844.1"/>
    </source>
</evidence>
<dbReference type="GO" id="GO:0004497">
    <property type="term" value="F:monooxygenase activity"/>
    <property type="evidence" value="ECO:0007669"/>
    <property type="project" value="UniProtKB-KW"/>
</dbReference>
<gene>
    <name evidence="1" type="ORF">ACFO60_39255</name>
</gene>
<dbReference type="InterPro" id="IPR013785">
    <property type="entry name" value="Aldolase_TIM"/>
</dbReference>
<dbReference type="SUPFAM" id="SSF51412">
    <property type="entry name" value="Inosine monophosphate dehydrogenase (IMPDH)"/>
    <property type="match status" value="1"/>
</dbReference>
<dbReference type="PANTHER" id="PTHR32332">
    <property type="entry name" value="2-NITROPROPANE DIOXYGENASE"/>
    <property type="match status" value="1"/>
</dbReference>
<protein>
    <submittedName>
        <fullName evidence="1">Nitronate monooxygenase</fullName>
    </submittedName>
</protein>
<keyword evidence="1" id="KW-0503">Monooxygenase</keyword>
<name>A0ABV9CU79_9ACTN</name>
<reference evidence="2" key="1">
    <citation type="journal article" date="2019" name="Int. J. Syst. Evol. Microbiol.">
        <title>The Global Catalogue of Microorganisms (GCM) 10K type strain sequencing project: providing services to taxonomists for standard genome sequencing and annotation.</title>
        <authorList>
            <consortium name="The Broad Institute Genomics Platform"/>
            <consortium name="The Broad Institute Genome Sequencing Center for Infectious Disease"/>
            <person name="Wu L."/>
            <person name="Ma J."/>
        </authorList>
    </citation>
    <scope>NUCLEOTIDE SEQUENCE [LARGE SCALE GENOMIC DNA]</scope>
    <source>
        <strain evidence="2">CGMCC 4.7132</strain>
    </source>
</reference>
<keyword evidence="1" id="KW-0560">Oxidoreductase</keyword>
<dbReference type="RefSeq" id="WP_380852065.1">
    <property type="nucleotide sequence ID" value="NZ_JBHSFP010000060.1"/>
</dbReference>
<dbReference type="Gene3D" id="3.20.20.70">
    <property type="entry name" value="Aldolase class I"/>
    <property type="match status" value="1"/>
</dbReference>
<dbReference type="EMBL" id="JBHSFP010000060">
    <property type="protein sequence ID" value="MFC4536844.1"/>
    <property type="molecule type" value="Genomic_DNA"/>
</dbReference>
<evidence type="ECO:0000313" key="2">
    <source>
        <dbReference type="Proteomes" id="UP001596004"/>
    </source>
</evidence>
<keyword evidence="2" id="KW-1185">Reference proteome</keyword>
<dbReference type="PANTHER" id="PTHR32332:SF33">
    <property type="entry name" value="NITRONATE MONOOXYGENASE DOMAIN-CONTAINING PROTEIN"/>
    <property type="match status" value="1"/>
</dbReference>
<comment type="caution">
    <text evidence="1">The sequence shown here is derived from an EMBL/GenBank/DDBJ whole genome shotgun (WGS) entry which is preliminary data.</text>
</comment>